<proteinExistence type="predicted"/>
<keyword evidence="3" id="KW-1185">Reference proteome</keyword>
<feature type="region of interest" description="Disordered" evidence="1">
    <location>
        <begin position="336"/>
        <end position="366"/>
    </location>
</feature>
<dbReference type="AlphaFoldDB" id="N1Q5X2"/>
<name>N1Q5X2_PSEFD</name>
<dbReference type="GeneID" id="19332340"/>
<dbReference type="EMBL" id="KB446555">
    <property type="protein sequence ID" value="EME87444.1"/>
    <property type="molecule type" value="Genomic_DNA"/>
</dbReference>
<dbReference type="HOGENOM" id="CLU_756768_0_0_1"/>
<evidence type="ECO:0000313" key="2">
    <source>
        <dbReference type="EMBL" id="EME87444.1"/>
    </source>
</evidence>
<dbReference type="VEuPathDB" id="FungiDB:MYCFIDRAFT_169264"/>
<evidence type="ECO:0000256" key="1">
    <source>
        <dbReference type="SAM" id="MobiDB-lite"/>
    </source>
</evidence>
<gene>
    <name evidence="2" type="ORF">MYCFIDRAFT_169264</name>
</gene>
<dbReference type="Proteomes" id="UP000016932">
    <property type="component" value="Unassembled WGS sequence"/>
</dbReference>
<evidence type="ECO:0000313" key="3">
    <source>
        <dbReference type="Proteomes" id="UP000016932"/>
    </source>
</evidence>
<reference evidence="2 3" key="1">
    <citation type="journal article" date="2012" name="PLoS Pathog.">
        <title>Diverse lifestyles and strategies of plant pathogenesis encoded in the genomes of eighteen Dothideomycetes fungi.</title>
        <authorList>
            <person name="Ohm R.A."/>
            <person name="Feau N."/>
            <person name="Henrissat B."/>
            <person name="Schoch C.L."/>
            <person name="Horwitz B.A."/>
            <person name="Barry K.W."/>
            <person name="Condon B.J."/>
            <person name="Copeland A.C."/>
            <person name="Dhillon B."/>
            <person name="Glaser F."/>
            <person name="Hesse C.N."/>
            <person name="Kosti I."/>
            <person name="LaButti K."/>
            <person name="Lindquist E.A."/>
            <person name="Lucas S."/>
            <person name="Salamov A.A."/>
            <person name="Bradshaw R.E."/>
            <person name="Ciuffetti L."/>
            <person name="Hamelin R.C."/>
            <person name="Kema G.H.J."/>
            <person name="Lawrence C."/>
            <person name="Scott J.A."/>
            <person name="Spatafora J.W."/>
            <person name="Turgeon B.G."/>
            <person name="de Wit P.J.G.M."/>
            <person name="Zhong S."/>
            <person name="Goodwin S.B."/>
            <person name="Grigoriev I.V."/>
        </authorList>
    </citation>
    <scope>NUCLEOTIDE SEQUENCE [LARGE SCALE GENOMIC DNA]</scope>
    <source>
        <strain evidence="2 3">CIRAD86</strain>
    </source>
</reference>
<dbReference type="KEGG" id="pfj:MYCFIDRAFT_169264"/>
<dbReference type="RefSeq" id="XP_007920874.1">
    <property type="nucleotide sequence ID" value="XM_007922683.1"/>
</dbReference>
<accession>N1Q5X2</accession>
<organism evidence="2 3">
    <name type="scientific">Pseudocercospora fijiensis (strain CIRAD86)</name>
    <name type="common">Black leaf streak disease fungus</name>
    <name type="synonym">Mycosphaerella fijiensis</name>
    <dbReference type="NCBI Taxonomy" id="383855"/>
    <lineage>
        <taxon>Eukaryota</taxon>
        <taxon>Fungi</taxon>
        <taxon>Dikarya</taxon>
        <taxon>Ascomycota</taxon>
        <taxon>Pezizomycotina</taxon>
        <taxon>Dothideomycetes</taxon>
        <taxon>Dothideomycetidae</taxon>
        <taxon>Mycosphaerellales</taxon>
        <taxon>Mycosphaerellaceae</taxon>
        <taxon>Pseudocercospora</taxon>
    </lineage>
</organism>
<sequence>MVHLEIVPVRHWLCTFGRQCSTPDIRPETDSLSCLSSPWLTVIAIREHLSVLQLTAVEYPLSHERVPVVSNDCGRGCATTMASWQRALCNHFCTFPCVRLRTSPLAPGSTGARLLGPYKVPYHPYSGSGARTLVWDFIRLPTLFDKPAIGPYVQVSAGDSDNSDLTVLPSAKPDVLLMAQFAGLTESRSTTLLLSGQLLNAGHCDAFETGTAPTDYFLPVPAALQQVMASVDKASFLQLQSRDPQPSTTTSAPSYQVSAWYLNRSSSLTKAMSRRLHLPHTNLTPATLDLSIASSTYPKVYLVLEATEPLPSPTMQELRLRLHIYAFIMNSFSKHASHDHQPPESTDIRGFVSHTSPRGRGDSNHT</sequence>
<protein>
    <submittedName>
        <fullName evidence="2">Uncharacterized protein</fullName>
    </submittedName>
</protein>